<dbReference type="RefSeq" id="WP_044242108.1">
    <property type="nucleotide sequence ID" value="NZ_AHIE01000017.1"/>
</dbReference>
<gene>
    <name evidence="1" type="ORF">DSJ_12050</name>
</gene>
<keyword evidence="2" id="KW-1185">Reference proteome</keyword>
<reference evidence="1 2" key="1">
    <citation type="submission" date="2016-10" db="EMBL/GenBank/DDBJ databases">
        <title>Complete Genome Assembly of Pantoea stewartii subsp. stewartii DC283, a Corn Pathogen.</title>
        <authorList>
            <person name="Duong D.A."/>
            <person name="Stevens A.M."/>
            <person name="Jensen R.V."/>
        </authorList>
    </citation>
    <scope>NUCLEOTIDE SEQUENCE [LARGE SCALE GENOMIC DNA]</scope>
    <source>
        <strain evidence="1 2">DC283</strain>
    </source>
</reference>
<accession>A0ABN4Z0S7</accession>
<sequence length="113" mass="13109">MAFIVFKRRKENSKSRRMRERGEHYAATKAQCDADRLTARKIESAFSRLTGEPVARVCKALSCTDYKMNLRVKPVPEAVTRENPEYRKVKNPFGQITNARQRIRGKSIPAYFD</sequence>
<proteinExistence type="predicted"/>
<evidence type="ECO:0000313" key="1">
    <source>
        <dbReference type="EMBL" id="ARF50003.1"/>
    </source>
</evidence>
<organism evidence="1 2">
    <name type="scientific">Pantoea stewartii subsp. stewartii DC283</name>
    <dbReference type="NCBI Taxonomy" id="660596"/>
    <lineage>
        <taxon>Bacteria</taxon>
        <taxon>Pseudomonadati</taxon>
        <taxon>Pseudomonadota</taxon>
        <taxon>Gammaproteobacteria</taxon>
        <taxon>Enterobacterales</taxon>
        <taxon>Erwiniaceae</taxon>
        <taxon>Pantoea</taxon>
    </lineage>
</organism>
<evidence type="ECO:0000313" key="2">
    <source>
        <dbReference type="Proteomes" id="UP000192380"/>
    </source>
</evidence>
<dbReference type="Proteomes" id="UP000192380">
    <property type="component" value="Chromosome"/>
</dbReference>
<dbReference type="EMBL" id="CP017581">
    <property type="protein sequence ID" value="ARF50003.1"/>
    <property type="molecule type" value="Genomic_DNA"/>
</dbReference>
<protein>
    <submittedName>
        <fullName evidence="1">Uncharacterized protein</fullName>
    </submittedName>
</protein>
<name>A0ABN4Z0S7_PANSE</name>